<evidence type="ECO:0000256" key="13">
    <source>
        <dbReference type="ARBA" id="ARBA00023180"/>
    </source>
</evidence>
<keyword evidence="11" id="KW-0482">Metalloprotease</keyword>
<dbReference type="FunFam" id="3.40.630.10:FF:000008">
    <property type="entry name" value="Endoplasmic reticulum metallopeptidase 1"/>
    <property type="match status" value="1"/>
</dbReference>
<keyword evidence="5 16" id="KW-0812">Transmembrane</keyword>
<organism evidence="19 20">
    <name type="scientific">Stereum hirsutum (strain FP-91666)</name>
    <name type="common">White-rot fungus</name>
    <dbReference type="NCBI Taxonomy" id="721885"/>
    <lineage>
        <taxon>Eukaryota</taxon>
        <taxon>Fungi</taxon>
        <taxon>Dikarya</taxon>
        <taxon>Basidiomycota</taxon>
        <taxon>Agaricomycotina</taxon>
        <taxon>Agaricomycetes</taxon>
        <taxon>Russulales</taxon>
        <taxon>Stereaceae</taxon>
        <taxon>Stereum</taxon>
    </lineage>
</organism>
<dbReference type="EMBL" id="JH687406">
    <property type="protein sequence ID" value="EIM79284.1"/>
    <property type="molecule type" value="Genomic_DNA"/>
</dbReference>
<feature type="transmembrane region" description="Helical" evidence="16">
    <location>
        <begin position="612"/>
        <end position="630"/>
    </location>
</feature>
<dbReference type="EC" id="3.4.-.-" evidence="14"/>
<dbReference type="GeneID" id="18800138"/>
<dbReference type="InterPro" id="IPR007484">
    <property type="entry name" value="Peptidase_M28"/>
</dbReference>
<feature type="transmembrane region" description="Helical" evidence="16">
    <location>
        <begin position="382"/>
        <end position="399"/>
    </location>
</feature>
<comment type="similarity">
    <text evidence="3 14">Belongs to the peptidase M28 family.</text>
</comment>
<dbReference type="GO" id="GO:0006508">
    <property type="term" value="P:proteolysis"/>
    <property type="evidence" value="ECO:0007669"/>
    <property type="project" value="UniProtKB-KW"/>
</dbReference>
<keyword evidence="4 14" id="KW-0645">Protease</keyword>
<feature type="domain" description="Endoplasmic reticulum metallopeptidase 1/1-A TM" evidence="18">
    <location>
        <begin position="416"/>
        <end position="623"/>
    </location>
</feature>
<dbReference type="PANTHER" id="PTHR12147:SF22">
    <property type="entry name" value="ENDOPLASMIC RETICULUM METALLOPEPTIDASE 1"/>
    <property type="match status" value="1"/>
</dbReference>
<evidence type="ECO:0000313" key="20">
    <source>
        <dbReference type="Proteomes" id="UP000053927"/>
    </source>
</evidence>
<evidence type="ECO:0000256" key="8">
    <source>
        <dbReference type="ARBA" id="ARBA00022824"/>
    </source>
</evidence>
<name>R7RVT7_STEHR</name>
<keyword evidence="9 14" id="KW-0862">Zinc</keyword>
<feature type="transmembrane region" description="Helical" evidence="16">
    <location>
        <begin position="420"/>
        <end position="447"/>
    </location>
</feature>
<comment type="cofactor">
    <cofactor evidence="1">
        <name>Zn(2+)</name>
        <dbReference type="ChEBI" id="CHEBI:29105"/>
    </cofactor>
</comment>
<feature type="transmembrane region" description="Helical" evidence="16">
    <location>
        <begin position="492"/>
        <end position="521"/>
    </location>
</feature>
<reference evidence="20" key="1">
    <citation type="journal article" date="2012" name="Science">
        <title>The Paleozoic origin of enzymatic lignin decomposition reconstructed from 31 fungal genomes.</title>
        <authorList>
            <person name="Floudas D."/>
            <person name="Binder M."/>
            <person name="Riley R."/>
            <person name="Barry K."/>
            <person name="Blanchette R.A."/>
            <person name="Henrissat B."/>
            <person name="Martinez A.T."/>
            <person name="Otillar R."/>
            <person name="Spatafora J.W."/>
            <person name="Yadav J.S."/>
            <person name="Aerts A."/>
            <person name="Benoit I."/>
            <person name="Boyd A."/>
            <person name="Carlson A."/>
            <person name="Copeland A."/>
            <person name="Coutinho P.M."/>
            <person name="de Vries R.P."/>
            <person name="Ferreira P."/>
            <person name="Findley K."/>
            <person name="Foster B."/>
            <person name="Gaskell J."/>
            <person name="Glotzer D."/>
            <person name="Gorecki P."/>
            <person name="Heitman J."/>
            <person name="Hesse C."/>
            <person name="Hori C."/>
            <person name="Igarashi K."/>
            <person name="Jurgens J.A."/>
            <person name="Kallen N."/>
            <person name="Kersten P."/>
            <person name="Kohler A."/>
            <person name="Kuees U."/>
            <person name="Kumar T.K.A."/>
            <person name="Kuo A."/>
            <person name="LaButti K."/>
            <person name="Larrondo L.F."/>
            <person name="Lindquist E."/>
            <person name="Ling A."/>
            <person name="Lombard V."/>
            <person name="Lucas S."/>
            <person name="Lundell T."/>
            <person name="Martin R."/>
            <person name="McLaughlin D.J."/>
            <person name="Morgenstern I."/>
            <person name="Morin E."/>
            <person name="Murat C."/>
            <person name="Nagy L.G."/>
            <person name="Nolan M."/>
            <person name="Ohm R.A."/>
            <person name="Patyshakuliyeva A."/>
            <person name="Rokas A."/>
            <person name="Ruiz-Duenas F.J."/>
            <person name="Sabat G."/>
            <person name="Salamov A."/>
            <person name="Samejima M."/>
            <person name="Schmutz J."/>
            <person name="Slot J.C."/>
            <person name="St John F."/>
            <person name="Stenlid J."/>
            <person name="Sun H."/>
            <person name="Sun S."/>
            <person name="Syed K."/>
            <person name="Tsang A."/>
            <person name="Wiebenga A."/>
            <person name="Young D."/>
            <person name="Pisabarro A."/>
            <person name="Eastwood D.C."/>
            <person name="Martin F."/>
            <person name="Cullen D."/>
            <person name="Grigoriev I.V."/>
            <person name="Hibbett D.S."/>
        </authorList>
    </citation>
    <scope>NUCLEOTIDE SEQUENCE [LARGE SCALE GENOMIC DNA]</scope>
    <source>
        <strain evidence="20">FP-91666</strain>
    </source>
</reference>
<feature type="domain" description="Peptidase M28" evidence="17">
    <location>
        <begin position="147"/>
        <end position="340"/>
    </location>
</feature>
<dbReference type="Pfam" id="PF04389">
    <property type="entry name" value="Peptidase_M28"/>
    <property type="match status" value="1"/>
</dbReference>
<dbReference type="InterPro" id="IPR053974">
    <property type="entry name" value="ERMP1_1-A_TM"/>
</dbReference>
<sequence>MSSKGATTTARWGPFKSLLVLAPLLIGAPTFTVYQHYALPNPITELINPQTNLPQLSEAQILSYSKLLSEDIGYRTVGTIEHALADEWLTKKAHEIKNECEEIVNRSKENGKERKLECEVWRQQGSGSHRFDMMGKRLYKTYVDLTNIIIRVSNGTPEGKEHAVLVNAHLDSTLPSPGAADDALSVAVMLECIRVLTNTPTWEPVHSIIFLFNHAEESLQDASQLFSTQHPIRDSVRAFINLEAAGTVGPELLFQATSEQMIEAYSRVPRPFGTVVANEVFSSGVLLSDTDFRQFELYLNVTGLDMAVVGNSYMYHTRKDLVENIQPGVAQHMADNVHALLLYLSSSESPLPALDFGYTRPSTVFFSHLGYFFKYSYSTARILYSIFLVASLVLVAFTWQNPAPALKSSGRRGGWIKENLKATGAAGVTFIGALIGVNLVAAVMQYALGRNMSWYAVELSALALYGPAALAGAFSTQLLVARLPERTMFSGLLLSLAFSTVFLQFIGIGSAAIFFLSAAPIFVSILLDSLSTGGKGPMSLWAYALGQISPLLTGTQVICTVFDVFVPLTGRTGREAPAEHIIASLVSITGSYTLPLVLPFSHRYGPSVLKRFVVILSAITLVMVAVFAAREPFDELHQKRLFVLSSENVTTGERHLHIGAADGAPGLEALVEGITAEFGAVGSSAVQEKMDDWNGDWDILYPFSAFMSPYKVELPPVKDYASPYVVGGSMPFVIEAINDVIDEGKQTRSLTLRVRHPGVIWTVIAFDAHVLWWTLDDSPPDEYARHHIKEGSFYGVDTWTIDLVIRIPSPGIVASTLDSDKVPSTKERAQLKVNFMGVQETAMWPGKSHRTPDTSSSGGHSQTSSDLYVAELQKKREDAALPYGPAMQLFEKLDGWLEERTGGKVDGMLVGSVGGIVVI</sequence>
<protein>
    <recommendedName>
        <fullName evidence="14">Peptide hydrolase</fullName>
        <ecNumber evidence="14">3.4.-.-</ecNumber>
    </recommendedName>
</protein>
<dbReference type="InterPro" id="IPR045175">
    <property type="entry name" value="M28_fam"/>
</dbReference>
<evidence type="ECO:0000256" key="5">
    <source>
        <dbReference type="ARBA" id="ARBA00022692"/>
    </source>
</evidence>
<feature type="region of interest" description="Disordered" evidence="15">
    <location>
        <begin position="844"/>
        <end position="864"/>
    </location>
</feature>
<proteinExistence type="inferred from homology"/>
<evidence type="ECO:0000256" key="11">
    <source>
        <dbReference type="ARBA" id="ARBA00023049"/>
    </source>
</evidence>
<evidence type="ECO:0000256" key="1">
    <source>
        <dbReference type="ARBA" id="ARBA00001947"/>
    </source>
</evidence>
<dbReference type="Gene3D" id="3.40.630.10">
    <property type="entry name" value="Zn peptidases"/>
    <property type="match status" value="1"/>
</dbReference>
<keyword evidence="10 16" id="KW-1133">Transmembrane helix</keyword>
<dbReference type="OMA" id="WNNTIGA"/>
<dbReference type="PANTHER" id="PTHR12147">
    <property type="entry name" value="METALLOPEPTIDASE M28 FAMILY MEMBER"/>
    <property type="match status" value="1"/>
</dbReference>
<evidence type="ECO:0000256" key="16">
    <source>
        <dbReference type="SAM" id="Phobius"/>
    </source>
</evidence>
<evidence type="ECO:0000256" key="14">
    <source>
        <dbReference type="RuleBase" id="RU361240"/>
    </source>
</evidence>
<dbReference type="Proteomes" id="UP000053927">
    <property type="component" value="Unassembled WGS sequence"/>
</dbReference>
<dbReference type="eggNOG" id="KOG2194">
    <property type="taxonomic scope" value="Eukaryota"/>
</dbReference>
<dbReference type="GO" id="GO:0046872">
    <property type="term" value="F:metal ion binding"/>
    <property type="evidence" value="ECO:0007669"/>
    <property type="project" value="UniProtKB-KW"/>
</dbReference>
<evidence type="ECO:0000256" key="7">
    <source>
        <dbReference type="ARBA" id="ARBA00022801"/>
    </source>
</evidence>
<dbReference type="AlphaFoldDB" id="R7RVT7"/>
<dbReference type="GO" id="GO:0008235">
    <property type="term" value="F:metalloexopeptidase activity"/>
    <property type="evidence" value="ECO:0007669"/>
    <property type="project" value="InterPro"/>
</dbReference>
<keyword evidence="7 14" id="KW-0378">Hydrolase</keyword>
<evidence type="ECO:0000256" key="9">
    <source>
        <dbReference type="ARBA" id="ARBA00022833"/>
    </source>
</evidence>
<dbReference type="RefSeq" id="XP_007311589.1">
    <property type="nucleotide sequence ID" value="XM_007311527.1"/>
</dbReference>
<accession>R7RVT7</accession>
<evidence type="ECO:0000256" key="10">
    <source>
        <dbReference type="ARBA" id="ARBA00022989"/>
    </source>
</evidence>
<keyword evidence="6 14" id="KW-0479">Metal-binding</keyword>
<keyword evidence="20" id="KW-1185">Reference proteome</keyword>
<evidence type="ECO:0000256" key="2">
    <source>
        <dbReference type="ARBA" id="ARBA00004477"/>
    </source>
</evidence>
<evidence type="ECO:0000256" key="4">
    <source>
        <dbReference type="ARBA" id="ARBA00022670"/>
    </source>
</evidence>
<evidence type="ECO:0000259" key="17">
    <source>
        <dbReference type="Pfam" id="PF04389"/>
    </source>
</evidence>
<dbReference type="SUPFAM" id="SSF53187">
    <property type="entry name" value="Zn-dependent exopeptidases"/>
    <property type="match status" value="1"/>
</dbReference>
<feature type="transmembrane region" description="Helical" evidence="16">
    <location>
        <begin position="541"/>
        <end position="568"/>
    </location>
</feature>
<comment type="subcellular location">
    <subcellularLocation>
        <location evidence="2">Endoplasmic reticulum membrane</location>
        <topology evidence="2">Multi-pass membrane protein</topology>
    </subcellularLocation>
</comment>
<gene>
    <name evidence="19" type="ORF">STEHIDRAFT_150990</name>
</gene>
<evidence type="ECO:0000313" key="19">
    <source>
        <dbReference type="EMBL" id="EIM79284.1"/>
    </source>
</evidence>
<keyword evidence="12 16" id="KW-0472">Membrane</keyword>
<evidence type="ECO:0000259" key="18">
    <source>
        <dbReference type="Pfam" id="PF22249"/>
    </source>
</evidence>
<keyword evidence="8" id="KW-0256">Endoplasmic reticulum</keyword>
<feature type="compositionally biased region" description="Low complexity" evidence="15">
    <location>
        <begin position="854"/>
        <end position="864"/>
    </location>
</feature>
<dbReference type="Pfam" id="PF22249">
    <property type="entry name" value="ERMP1-TM"/>
    <property type="match status" value="1"/>
</dbReference>
<evidence type="ECO:0000256" key="6">
    <source>
        <dbReference type="ARBA" id="ARBA00022723"/>
    </source>
</evidence>
<evidence type="ECO:0000256" key="3">
    <source>
        <dbReference type="ARBA" id="ARBA00010918"/>
    </source>
</evidence>
<evidence type="ECO:0000256" key="12">
    <source>
        <dbReference type="ARBA" id="ARBA00023136"/>
    </source>
</evidence>
<dbReference type="GO" id="GO:0005789">
    <property type="term" value="C:endoplasmic reticulum membrane"/>
    <property type="evidence" value="ECO:0007669"/>
    <property type="project" value="UniProtKB-SubCell"/>
</dbReference>
<keyword evidence="13" id="KW-0325">Glycoprotein</keyword>
<evidence type="ECO:0000256" key="15">
    <source>
        <dbReference type="SAM" id="MobiDB-lite"/>
    </source>
</evidence>
<dbReference type="OrthoDB" id="76293at2759"/>
<feature type="transmembrane region" description="Helical" evidence="16">
    <location>
        <begin position="459"/>
        <end position="480"/>
    </location>
</feature>
<dbReference type="KEGG" id="shs:STEHIDRAFT_150990"/>